<evidence type="ECO:0000313" key="2">
    <source>
        <dbReference type="EMBL" id="MBD2847325.1"/>
    </source>
</evidence>
<feature type="transmembrane region" description="Helical" evidence="1">
    <location>
        <begin position="16"/>
        <end position="40"/>
    </location>
</feature>
<protein>
    <submittedName>
        <fullName evidence="2">Stage II sporulation protein M</fullName>
    </submittedName>
</protein>
<proteinExistence type="predicted"/>
<accession>A0A927BX26</accession>
<organism evidence="2 3">
    <name type="scientific">Paenibacillus sabuli</name>
    <dbReference type="NCBI Taxonomy" id="2772509"/>
    <lineage>
        <taxon>Bacteria</taxon>
        <taxon>Bacillati</taxon>
        <taxon>Bacillota</taxon>
        <taxon>Bacilli</taxon>
        <taxon>Bacillales</taxon>
        <taxon>Paenibacillaceae</taxon>
        <taxon>Paenibacillus</taxon>
    </lineage>
</organism>
<feature type="transmembrane region" description="Helical" evidence="1">
    <location>
        <begin position="79"/>
        <end position="99"/>
    </location>
</feature>
<dbReference type="Proteomes" id="UP000621560">
    <property type="component" value="Unassembled WGS sequence"/>
</dbReference>
<sequence length="208" mass="22523">MKSYFLRPLVKDQLPLYAFVAALFVVGVVFGTLLVGALTLEQQQNLSADIAHFAGLLGTDAAPDAAASFVERGWFHTKWLLLLWLPGLLVVGLPLVFVLDFFKGVLIGFAVAVLVSQYEWHGVLFALVSIAPPNLFVLPALLAMSVSSSAFAMHIFRHRLLGKSGTLRDPFVSHTSVLLVLLAAVWAAAAVEAYLSPSLMAWASSFLR</sequence>
<keyword evidence="1" id="KW-0812">Transmembrane</keyword>
<evidence type="ECO:0000256" key="1">
    <source>
        <dbReference type="SAM" id="Phobius"/>
    </source>
</evidence>
<comment type="caution">
    <text evidence="2">The sequence shown here is derived from an EMBL/GenBank/DDBJ whole genome shotgun (WGS) entry which is preliminary data.</text>
</comment>
<dbReference type="Pfam" id="PF01944">
    <property type="entry name" value="SpoIIM"/>
    <property type="match status" value="1"/>
</dbReference>
<dbReference type="InterPro" id="IPR014196">
    <property type="entry name" value="SpoIIM"/>
</dbReference>
<keyword evidence="3" id="KW-1185">Reference proteome</keyword>
<feature type="transmembrane region" description="Helical" evidence="1">
    <location>
        <begin position="135"/>
        <end position="156"/>
    </location>
</feature>
<dbReference type="PIRSF" id="PIRSF038973">
    <property type="entry name" value="SpoIIM"/>
    <property type="match status" value="1"/>
</dbReference>
<keyword evidence="1" id="KW-1133">Transmembrane helix</keyword>
<gene>
    <name evidence="2" type="primary">spoIIM</name>
    <name evidence="2" type="ORF">IDH44_19160</name>
</gene>
<dbReference type="NCBIfam" id="TIGR02831">
    <property type="entry name" value="spo_II_M"/>
    <property type="match status" value="1"/>
</dbReference>
<dbReference type="InterPro" id="IPR002798">
    <property type="entry name" value="SpoIIM-like"/>
</dbReference>
<feature type="transmembrane region" description="Helical" evidence="1">
    <location>
        <begin position="176"/>
        <end position="195"/>
    </location>
</feature>
<evidence type="ECO:0000313" key="3">
    <source>
        <dbReference type="Proteomes" id="UP000621560"/>
    </source>
</evidence>
<dbReference type="RefSeq" id="WP_190920424.1">
    <property type="nucleotide sequence ID" value="NZ_JACXIZ010000035.1"/>
</dbReference>
<reference evidence="2" key="1">
    <citation type="submission" date="2020-09" db="EMBL/GenBank/DDBJ databases">
        <title>A novel bacterium of genus Paenibacillus, isolated from South China Sea.</title>
        <authorList>
            <person name="Huang H."/>
            <person name="Mo K."/>
            <person name="Hu Y."/>
        </authorList>
    </citation>
    <scope>NUCLEOTIDE SEQUENCE</scope>
    <source>
        <strain evidence="2">IB182496</strain>
    </source>
</reference>
<name>A0A927BX26_9BACL</name>
<feature type="transmembrane region" description="Helical" evidence="1">
    <location>
        <begin position="105"/>
        <end position="128"/>
    </location>
</feature>
<dbReference type="EMBL" id="JACXIZ010000035">
    <property type="protein sequence ID" value="MBD2847325.1"/>
    <property type="molecule type" value="Genomic_DNA"/>
</dbReference>
<dbReference type="AlphaFoldDB" id="A0A927BX26"/>
<keyword evidence="1" id="KW-0472">Membrane</keyword>